<comment type="caution">
    <text evidence="2">The sequence shown here is derived from an EMBL/GenBank/DDBJ whole genome shotgun (WGS) entry which is preliminary data.</text>
</comment>
<evidence type="ECO:0000256" key="1">
    <source>
        <dbReference type="SAM" id="MobiDB-lite"/>
    </source>
</evidence>
<dbReference type="RefSeq" id="WP_142592493.1">
    <property type="nucleotide sequence ID" value="NZ_CABFWF030000011.1"/>
</dbReference>
<name>A0ABM8PL10_9HYPH</name>
<feature type="compositionally biased region" description="Basic and acidic residues" evidence="1">
    <location>
        <begin position="7"/>
        <end position="22"/>
    </location>
</feature>
<organism evidence="2 3">
    <name type="scientific">Pseudorhizobium endolithicum</name>
    <dbReference type="NCBI Taxonomy" id="1191678"/>
    <lineage>
        <taxon>Bacteria</taxon>
        <taxon>Pseudomonadati</taxon>
        <taxon>Pseudomonadota</taxon>
        <taxon>Alphaproteobacteria</taxon>
        <taxon>Hyphomicrobiales</taxon>
        <taxon>Rhizobiaceae</taxon>
        <taxon>Rhizobium/Agrobacterium group</taxon>
        <taxon>Pseudorhizobium</taxon>
    </lineage>
</organism>
<dbReference type="Proteomes" id="UP000606921">
    <property type="component" value="Unassembled WGS sequence"/>
</dbReference>
<dbReference type="Gene3D" id="6.20.20.10">
    <property type="match status" value="1"/>
</dbReference>
<evidence type="ECO:0008006" key="4">
    <source>
        <dbReference type="Google" id="ProtNLM"/>
    </source>
</evidence>
<sequence>MTATSKPSDEATKLLPGDETKPGSKQSAEGICPACAGTGKLGRETCPDCGGSGTVTVIVGDA</sequence>
<evidence type="ECO:0000313" key="2">
    <source>
        <dbReference type="EMBL" id="CAD7035786.1"/>
    </source>
</evidence>
<dbReference type="EMBL" id="CABFWF030000011">
    <property type="protein sequence ID" value="CAD7035786.1"/>
    <property type="molecule type" value="Genomic_DNA"/>
</dbReference>
<dbReference type="SUPFAM" id="SSF57938">
    <property type="entry name" value="DnaJ/Hsp40 cysteine-rich domain"/>
    <property type="match status" value="1"/>
</dbReference>
<keyword evidence="3" id="KW-1185">Reference proteome</keyword>
<feature type="region of interest" description="Disordered" evidence="1">
    <location>
        <begin position="1"/>
        <end position="30"/>
    </location>
</feature>
<accession>A0ABM8PL10</accession>
<reference evidence="2 3" key="1">
    <citation type="submission" date="2020-11" db="EMBL/GenBank/DDBJ databases">
        <authorList>
            <person name="Lassalle F."/>
        </authorList>
    </citation>
    <scope>NUCLEOTIDE SEQUENCE [LARGE SCALE GENOMIC DNA]</scope>
    <source>
        <strain evidence="2 3">JC140</strain>
    </source>
</reference>
<proteinExistence type="predicted"/>
<protein>
    <recommendedName>
        <fullName evidence="4">Molecular chaperone DnaJ</fullName>
    </recommendedName>
</protein>
<dbReference type="InterPro" id="IPR036410">
    <property type="entry name" value="HSP_DnaJ_Cys-rich_dom_sf"/>
</dbReference>
<gene>
    <name evidence="2" type="ORF">REJC140_03452</name>
</gene>
<evidence type="ECO:0000313" key="3">
    <source>
        <dbReference type="Proteomes" id="UP000606921"/>
    </source>
</evidence>